<keyword evidence="1" id="KW-0812">Transmembrane</keyword>
<sequence>MVLIIVLCAAGVWSLKAKGPVRRSEDGALTVRPPVGRMLAHVFLGLLVGAVLGLFAVLGVSEGLPWWAGAVLGLIGLYGPWIALRGVVELARARVIVTTTTLTVVPAFGPGTSLELGSVTAATHHWETHSNGDSTRHERAGWEVAGHDSSGAPHVVVVPVWVPRQVAP</sequence>
<evidence type="ECO:0000313" key="3">
    <source>
        <dbReference type="Proteomes" id="UP000065220"/>
    </source>
</evidence>
<name>A0A0X8JE02_ACTRD</name>
<reference evidence="3" key="1">
    <citation type="submission" date="2016-02" db="EMBL/GenBank/DDBJ databases">
        <authorList>
            <person name="Holder M.E."/>
            <person name="Ajami N.J."/>
            <person name="Petrosino J.F."/>
        </authorList>
    </citation>
    <scope>NUCLEOTIDE SEQUENCE [LARGE SCALE GENOMIC DNA]</scope>
    <source>
        <strain evidence="3">CCUG 36733</strain>
    </source>
</reference>
<dbReference type="KEGG" id="ard:AXF14_02725"/>
<organism evidence="2 3">
    <name type="scientific">Actinomyces radicidentis</name>
    <dbReference type="NCBI Taxonomy" id="111015"/>
    <lineage>
        <taxon>Bacteria</taxon>
        <taxon>Bacillati</taxon>
        <taxon>Actinomycetota</taxon>
        <taxon>Actinomycetes</taxon>
        <taxon>Actinomycetales</taxon>
        <taxon>Actinomycetaceae</taxon>
        <taxon>Actinomyces</taxon>
    </lineage>
</organism>
<dbReference type="AlphaFoldDB" id="A0A0X8JE02"/>
<evidence type="ECO:0000256" key="1">
    <source>
        <dbReference type="SAM" id="Phobius"/>
    </source>
</evidence>
<accession>A0A0X8JE02</accession>
<dbReference type="EMBL" id="CP014228">
    <property type="protein sequence ID" value="AMD86713.1"/>
    <property type="molecule type" value="Genomic_DNA"/>
</dbReference>
<keyword evidence="1" id="KW-0472">Membrane</keyword>
<protein>
    <submittedName>
        <fullName evidence="2">Uncharacterized protein</fullName>
    </submittedName>
</protein>
<dbReference type="Proteomes" id="UP000065220">
    <property type="component" value="Chromosome"/>
</dbReference>
<dbReference type="STRING" id="111015.AXF14_02725"/>
<evidence type="ECO:0000313" key="2">
    <source>
        <dbReference type="EMBL" id="AMD86713.1"/>
    </source>
</evidence>
<keyword evidence="1" id="KW-1133">Transmembrane helix</keyword>
<feature type="transmembrane region" description="Helical" evidence="1">
    <location>
        <begin position="64"/>
        <end position="84"/>
    </location>
</feature>
<dbReference type="RefSeq" id="WP_067940642.1">
    <property type="nucleotide sequence ID" value="NZ_CP014228.1"/>
</dbReference>
<keyword evidence="3" id="KW-1185">Reference proteome</keyword>
<proteinExistence type="predicted"/>
<feature type="transmembrane region" description="Helical" evidence="1">
    <location>
        <begin position="38"/>
        <end position="57"/>
    </location>
</feature>
<gene>
    <name evidence="2" type="ORF">AXF14_02725</name>
</gene>